<accession>A0A8J2KUV2</accession>
<organism evidence="2 3">
    <name type="scientific">Allacma fusca</name>
    <dbReference type="NCBI Taxonomy" id="39272"/>
    <lineage>
        <taxon>Eukaryota</taxon>
        <taxon>Metazoa</taxon>
        <taxon>Ecdysozoa</taxon>
        <taxon>Arthropoda</taxon>
        <taxon>Hexapoda</taxon>
        <taxon>Collembola</taxon>
        <taxon>Symphypleona</taxon>
        <taxon>Sminthuridae</taxon>
        <taxon>Allacma</taxon>
    </lineage>
</organism>
<sequence>PWVLGAVAVAVVLIYLPDIMRQIAIWIARVRREFHNVNKSLTSSLSNLEGHLKNMDLGCLGLPWSDPVYQEFLLC</sequence>
<dbReference type="AlphaFoldDB" id="A0A8J2KUV2"/>
<keyword evidence="1" id="KW-1133">Transmembrane helix</keyword>
<gene>
    <name evidence="2" type="ORF">AFUS01_LOCUS21278</name>
</gene>
<evidence type="ECO:0000313" key="2">
    <source>
        <dbReference type="EMBL" id="CAG7732790.1"/>
    </source>
</evidence>
<keyword evidence="3" id="KW-1185">Reference proteome</keyword>
<evidence type="ECO:0000256" key="1">
    <source>
        <dbReference type="SAM" id="Phobius"/>
    </source>
</evidence>
<keyword evidence="1" id="KW-0812">Transmembrane</keyword>
<reference evidence="2" key="1">
    <citation type="submission" date="2021-06" db="EMBL/GenBank/DDBJ databases">
        <authorList>
            <person name="Hodson N. C."/>
            <person name="Mongue J. A."/>
            <person name="Jaron S. K."/>
        </authorList>
    </citation>
    <scope>NUCLEOTIDE SEQUENCE</scope>
</reference>
<feature type="transmembrane region" description="Helical" evidence="1">
    <location>
        <begin position="6"/>
        <end position="28"/>
    </location>
</feature>
<comment type="caution">
    <text evidence="2">The sequence shown here is derived from an EMBL/GenBank/DDBJ whole genome shotgun (WGS) entry which is preliminary data.</text>
</comment>
<proteinExistence type="predicted"/>
<keyword evidence="1" id="KW-0472">Membrane</keyword>
<dbReference type="Proteomes" id="UP000708208">
    <property type="component" value="Unassembled WGS sequence"/>
</dbReference>
<dbReference type="EMBL" id="CAJVCH010237465">
    <property type="protein sequence ID" value="CAG7732790.1"/>
    <property type="molecule type" value="Genomic_DNA"/>
</dbReference>
<evidence type="ECO:0000313" key="3">
    <source>
        <dbReference type="Proteomes" id="UP000708208"/>
    </source>
</evidence>
<name>A0A8J2KUV2_9HEXA</name>
<protein>
    <submittedName>
        <fullName evidence="2">Uncharacterized protein</fullName>
    </submittedName>
</protein>
<feature type="non-terminal residue" evidence="2">
    <location>
        <position position="1"/>
    </location>
</feature>